<dbReference type="InterPro" id="IPR057667">
    <property type="entry name" value="HTH_SB"/>
</dbReference>
<dbReference type="InterPro" id="IPR036397">
    <property type="entry name" value="RNaseH_sf"/>
</dbReference>
<dbReference type="InterPro" id="IPR052338">
    <property type="entry name" value="Transposase_5"/>
</dbReference>
<dbReference type="Gene3D" id="1.10.10.10">
    <property type="entry name" value="Winged helix-like DNA-binding domain superfamily/Winged helix DNA-binding domain"/>
    <property type="match status" value="1"/>
</dbReference>
<reference evidence="5" key="1">
    <citation type="submission" date="2016-07" db="EMBL/GenBank/DDBJ databases">
        <authorList>
            <person name="Bretaudeau A."/>
        </authorList>
    </citation>
    <scope>NUCLEOTIDE SEQUENCE</scope>
    <source>
        <strain evidence="5">Rice</strain>
        <tissue evidence="5">Whole body</tissue>
    </source>
</reference>
<dbReference type="GO" id="GO:0005634">
    <property type="term" value="C:nucleus"/>
    <property type="evidence" value="ECO:0007669"/>
    <property type="project" value="UniProtKB-SubCell"/>
</dbReference>
<organism evidence="5">
    <name type="scientific">Spodoptera frugiperda</name>
    <name type="common">Fall armyworm</name>
    <dbReference type="NCBI Taxonomy" id="7108"/>
    <lineage>
        <taxon>Eukaryota</taxon>
        <taxon>Metazoa</taxon>
        <taxon>Ecdysozoa</taxon>
        <taxon>Arthropoda</taxon>
        <taxon>Hexapoda</taxon>
        <taxon>Insecta</taxon>
        <taxon>Pterygota</taxon>
        <taxon>Neoptera</taxon>
        <taxon>Endopterygota</taxon>
        <taxon>Lepidoptera</taxon>
        <taxon>Glossata</taxon>
        <taxon>Ditrysia</taxon>
        <taxon>Noctuoidea</taxon>
        <taxon>Noctuidae</taxon>
        <taxon>Amphipyrinae</taxon>
        <taxon>Spodoptera</taxon>
    </lineage>
</organism>
<dbReference type="SUPFAM" id="SSF46689">
    <property type="entry name" value="Homeodomain-like"/>
    <property type="match status" value="1"/>
</dbReference>
<evidence type="ECO:0000259" key="2">
    <source>
        <dbReference type="Pfam" id="PF01498"/>
    </source>
</evidence>
<comment type="subcellular location">
    <subcellularLocation>
        <location evidence="1">Nucleus</location>
    </subcellularLocation>
</comment>
<dbReference type="InterPro" id="IPR002492">
    <property type="entry name" value="Transposase_Tc1-like"/>
</dbReference>
<dbReference type="GO" id="GO:0006313">
    <property type="term" value="P:DNA transposition"/>
    <property type="evidence" value="ECO:0007669"/>
    <property type="project" value="InterPro"/>
</dbReference>
<dbReference type="AlphaFoldDB" id="A0A2H1WJE5"/>
<dbReference type="InterPro" id="IPR036388">
    <property type="entry name" value="WH-like_DNA-bd_sf"/>
</dbReference>
<evidence type="ECO:0000313" key="5">
    <source>
        <dbReference type="EMBL" id="SOQ53179.1"/>
    </source>
</evidence>
<evidence type="ECO:0000259" key="4">
    <source>
        <dbReference type="Pfam" id="PF25787"/>
    </source>
</evidence>
<dbReference type="EMBL" id="ODYU01009051">
    <property type="protein sequence ID" value="SOQ53179.1"/>
    <property type="molecule type" value="Genomic_DNA"/>
</dbReference>
<dbReference type="Gene3D" id="3.30.420.10">
    <property type="entry name" value="Ribonuclease H-like superfamily/Ribonuclease H"/>
    <property type="match status" value="1"/>
</dbReference>
<dbReference type="Pfam" id="PF01498">
    <property type="entry name" value="HTH_Tnp_Tc3_2"/>
    <property type="match status" value="1"/>
</dbReference>
<dbReference type="GO" id="GO:0003677">
    <property type="term" value="F:DNA binding"/>
    <property type="evidence" value="ECO:0007669"/>
    <property type="project" value="InterPro"/>
</dbReference>
<dbReference type="InterPro" id="IPR038717">
    <property type="entry name" value="Tc1-like_DDE_dom"/>
</dbReference>
<dbReference type="GO" id="GO:0015074">
    <property type="term" value="P:DNA integration"/>
    <property type="evidence" value="ECO:0007669"/>
    <property type="project" value="InterPro"/>
</dbReference>
<protein>
    <submittedName>
        <fullName evidence="5">SFRICE_017567</fullName>
    </submittedName>
</protein>
<dbReference type="InterPro" id="IPR009057">
    <property type="entry name" value="Homeodomain-like_sf"/>
</dbReference>
<dbReference type="PANTHER" id="PTHR23022:SF135">
    <property type="entry name" value="SI:DKEY-77F5.3"/>
    <property type="match status" value="1"/>
</dbReference>
<evidence type="ECO:0000259" key="3">
    <source>
        <dbReference type="Pfam" id="PF13358"/>
    </source>
</evidence>
<sequence length="347" mass="39180">MGKTKEHSEQTRGIIIGLHKSGKSNREISGLQKIPRQTVDYIVKKFASEGTICNSVRPGRPRATTSSEDLNIVVKSKRNRRLTAPEIAAQFNLGRDKPVSVSTIKRRLLDAGLKGCVAVSKPLLKAINKKKRLHWAREHKNWTATDWEKVLWTDESKFDIFGSKRRVFVRRQSNERVIDACTVASVKHGGGSVMVWGCFGGSAVGDLVRIQGILKKEGYKSILENSAVPSGIRLIGPGFVFQQDNDPKHTSKLCAEFLKAKEQQNVLKLMTWPPQSPDLNPIELLWDQLDRQVRKCCPTSQEDLWRKLQEEWQKITKTTLEKLIARMPKLCEAVIKNKGGHIDESKI</sequence>
<proteinExistence type="predicted"/>
<gene>
    <name evidence="5" type="ORF">SFRICE_017567</name>
</gene>
<feature type="domain" description="Tc1-like transposase DDE" evidence="3">
    <location>
        <begin position="208"/>
        <end position="295"/>
    </location>
</feature>
<feature type="domain" description="Sleeping Beauty transposase HTH" evidence="4">
    <location>
        <begin position="1"/>
        <end position="50"/>
    </location>
</feature>
<feature type="domain" description="Transposase Tc1-like" evidence="2">
    <location>
        <begin position="71"/>
        <end position="141"/>
    </location>
</feature>
<dbReference type="Pfam" id="PF25787">
    <property type="entry name" value="HTH_SB"/>
    <property type="match status" value="1"/>
</dbReference>
<accession>A0A2H1WJE5</accession>
<dbReference type="PANTHER" id="PTHR23022">
    <property type="entry name" value="TRANSPOSABLE ELEMENT-RELATED"/>
    <property type="match status" value="1"/>
</dbReference>
<evidence type="ECO:0000256" key="1">
    <source>
        <dbReference type="ARBA" id="ARBA00004123"/>
    </source>
</evidence>
<dbReference type="Pfam" id="PF13358">
    <property type="entry name" value="DDE_3"/>
    <property type="match status" value="1"/>
</dbReference>
<name>A0A2H1WJE5_SPOFR</name>